<evidence type="ECO:0000313" key="7">
    <source>
        <dbReference type="EMBL" id="SFM20159.1"/>
    </source>
</evidence>
<dbReference type="PROSITE" id="PS50112">
    <property type="entry name" value="PAS"/>
    <property type="match status" value="1"/>
</dbReference>
<dbReference type="InterPro" id="IPR000700">
    <property type="entry name" value="PAS-assoc_C"/>
</dbReference>
<feature type="domain" description="PAC" evidence="6">
    <location>
        <begin position="83"/>
        <end position="137"/>
    </location>
</feature>
<dbReference type="OrthoDB" id="9765776at2"/>
<proteinExistence type="predicted"/>
<dbReference type="NCBIfam" id="TIGR00229">
    <property type="entry name" value="sensory_box"/>
    <property type="match status" value="1"/>
</dbReference>
<dbReference type="InterPro" id="IPR013656">
    <property type="entry name" value="PAS_4"/>
</dbReference>
<dbReference type="PANTHER" id="PTHR32089:SF112">
    <property type="entry name" value="LYSOZYME-LIKE PROTEIN-RELATED"/>
    <property type="match status" value="1"/>
</dbReference>
<dbReference type="Pfam" id="PF08448">
    <property type="entry name" value="PAS_4"/>
    <property type="match status" value="1"/>
</dbReference>
<dbReference type="Gene3D" id="3.30.450.20">
    <property type="entry name" value="PAS domain"/>
    <property type="match status" value="1"/>
</dbReference>
<gene>
    <name evidence="7" type="ORF">SAMN04488054_12128</name>
</gene>
<evidence type="ECO:0000259" key="5">
    <source>
        <dbReference type="PROSITE" id="PS50112"/>
    </source>
</evidence>
<dbReference type="CDD" id="cd00130">
    <property type="entry name" value="PAS"/>
    <property type="match status" value="1"/>
</dbReference>
<feature type="coiled-coil region" evidence="3">
    <location>
        <begin position="154"/>
        <end position="184"/>
    </location>
</feature>
<dbReference type="STRING" id="266892.SAMN04488054_12128"/>
<dbReference type="PROSITE" id="PS50113">
    <property type="entry name" value="PAC"/>
    <property type="match status" value="1"/>
</dbReference>
<evidence type="ECO:0000256" key="1">
    <source>
        <dbReference type="ARBA" id="ARBA00023224"/>
    </source>
</evidence>
<keyword evidence="1 2" id="KW-0807">Transducer</keyword>
<dbReference type="PANTHER" id="PTHR32089">
    <property type="entry name" value="METHYL-ACCEPTING CHEMOTAXIS PROTEIN MCPB"/>
    <property type="match status" value="1"/>
</dbReference>
<dbReference type="Proteomes" id="UP000199668">
    <property type="component" value="Unassembled WGS sequence"/>
</dbReference>
<dbReference type="InterPro" id="IPR035965">
    <property type="entry name" value="PAS-like_dom_sf"/>
</dbReference>
<dbReference type="SUPFAM" id="SSF55785">
    <property type="entry name" value="PYP-like sensor domain (PAS domain)"/>
    <property type="match status" value="1"/>
</dbReference>
<feature type="domain" description="Methyl-accepting transducer" evidence="4">
    <location>
        <begin position="124"/>
        <end position="304"/>
    </location>
</feature>
<dbReference type="SMART" id="SM00283">
    <property type="entry name" value="MA"/>
    <property type="match status" value="1"/>
</dbReference>
<accession>A0A1I4NXG9</accession>
<organism evidence="7 8">
    <name type="scientific">Salibacterium qingdaonense</name>
    <dbReference type="NCBI Taxonomy" id="266892"/>
    <lineage>
        <taxon>Bacteria</taxon>
        <taxon>Bacillati</taxon>
        <taxon>Bacillota</taxon>
        <taxon>Bacilli</taxon>
        <taxon>Bacillales</taxon>
        <taxon>Bacillaceae</taxon>
    </lineage>
</organism>
<evidence type="ECO:0000259" key="6">
    <source>
        <dbReference type="PROSITE" id="PS50113"/>
    </source>
</evidence>
<dbReference type="Pfam" id="PF00015">
    <property type="entry name" value="MCPsignal"/>
    <property type="match status" value="1"/>
</dbReference>
<dbReference type="GO" id="GO:0016020">
    <property type="term" value="C:membrane"/>
    <property type="evidence" value="ECO:0007669"/>
    <property type="project" value="InterPro"/>
</dbReference>
<evidence type="ECO:0000256" key="2">
    <source>
        <dbReference type="PROSITE-ProRule" id="PRU00284"/>
    </source>
</evidence>
<protein>
    <submittedName>
        <fullName evidence="7">Methyl-accepting chemotaxis sensory transducer with Pas/Pac sensor</fullName>
    </submittedName>
</protein>
<dbReference type="SUPFAM" id="SSF58104">
    <property type="entry name" value="Methyl-accepting chemotaxis protein (MCP) signaling domain"/>
    <property type="match status" value="1"/>
</dbReference>
<dbReference type="EMBL" id="FOTY01000021">
    <property type="protein sequence ID" value="SFM20159.1"/>
    <property type="molecule type" value="Genomic_DNA"/>
</dbReference>
<dbReference type="GO" id="GO:0007165">
    <property type="term" value="P:signal transduction"/>
    <property type="evidence" value="ECO:0007669"/>
    <property type="project" value="UniProtKB-KW"/>
</dbReference>
<keyword evidence="3" id="KW-0175">Coiled coil</keyword>
<keyword evidence="8" id="KW-1185">Reference proteome</keyword>
<dbReference type="InterPro" id="IPR000014">
    <property type="entry name" value="PAS"/>
</dbReference>
<reference evidence="7 8" key="1">
    <citation type="submission" date="2016-10" db="EMBL/GenBank/DDBJ databases">
        <authorList>
            <person name="de Groot N.N."/>
        </authorList>
    </citation>
    <scope>NUCLEOTIDE SEQUENCE [LARGE SCALE GENOMIC DNA]</scope>
    <source>
        <strain evidence="7 8">CGMCC 1.6134</strain>
    </source>
</reference>
<evidence type="ECO:0000313" key="8">
    <source>
        <dbReference type="Proteomes" id="UP000199668"/>
    </source>
</evidence>
<dbReference type="AlphaFoldDB" id="A0A1I4NXG9"/>
<feature type="domain" description="PAS" evidence="5">
    <location>
        <begin position="12"/>
        <end position="55"/>
    </location>
</feature>
<evidence type="ECO:0000256" key="3">
    <source>
        <dbReference type="SAM" id="Coils"/>
    </source>
</evidence>
<dbReference type="InterPro" id="IPR004089">
    <property type="entry name" value="MCPsignal_dom"/>
</dbReference>
<dbReference type="Gene3D" id="1.10.287.950">
    <property type="entry name" value="Methyl-accepting chemotaxis protein"/>
    <property type="match status" value="1"/>
</dbReference>
<dbReference type="SMART" id="SM00086">
    <property type="entry name" value="PAC"/>
    <property type="match status" value="1"/>
</dbReference>
<dbReference type="PROSITE" id="PS50111">
    <property type="entry name" value="CHEMOTAXIS_TRANSDUC_2"/>
    <property type="match status" value="1"/>
</dbReference>
<sequence length="304" mass="34166">MIAEEKHHQVLDPSQLIQSLEQSLAMIEFDTEGNVLWANHLFAETMGYRKEEITGLHHRVFCDTAFTNSREYTDFWQYLRSGRTFQDKVERWNRNGDKVMLEATYTPVRDDTGRIQGILKIATDITKREENIAGISESVQQMAEDLLERAESGMEKSRGLTENAEQVMEDATENLSNLESLEKQAGSIRGIVKTVRGIADQTNLLAINAAIEAARAGEHGRGFKVVADEVRKLSTRAHEAMQDVSDHVEGITGEVNKISDHTARSQQDMENSRQNITDAAAAFASMESAAKELEQKATQFRHIL</sequence>
<evidence type="ECO:0000259" key="4">
    <source>
        <dbReference type="PROSITE" id="PS50111"/>
    </source>
</evidence>
<dbReference type="InterPro" id="IPR001610">
    <property type="entry name" value="PAC"/>
</dbReference>
<dbReference type="RefSeq" id="WP_090927617.1">
    <property type="nucleotide sequence ID" value="NZ_FOTY01000021.1"/>
</dbReference>
<name>A0A1I4NXG9_9BACI</name>